<name>A0A6L6IX30_9RHOB</name>
<gene>
    <name evidence="2" type="ORF">GL284_06120</name>
</gene>
<reference evidence="2 3" key="1">
    <citation type="submission" date="2019-11" db="EMBL/GenBank/DDBJ databases">
        <authorList>
            <person name="Dong K."/>
        </authorList>
    </citation>
    <scope>NUCLEOTIDE SEQUENCE [LARGE SCALE GENOMIC DNA]</scope>
    <source>
        <strain evidence="2 3">DK608</strain>
    </source>
</reference>
<keyword evidence="1" id="KW-0732">Signal</keyword>
<dbReference type="EMBL" id="WMII01000004">
    <property type="protein sequence ID" value="MTH63842.1"/>
    <property type="molecule type" value="Genomic_DNA"/>
</dbReference>
<dbReference type="AlphaFoldDB" id="A0A6L6IX30"/>
<evidence type="ECO:0000313" key="3">
    <source>
        <dbReference type="Proteomes" id="UP000478740"/>
    </source>
</evidence>
<dbReference type="Proteomes" id="UP000478740">
    <property type="component" value="Unassembled WGS sequence"/>
</dbReference>
<accession>A0A6L6IX30</accession>
<feature type="signal peptide" evidence="1">
    <location>
        <begin position="1"/>
        <end position="24"/>
    </location>
</feature>
<keyword evidence="3" id="KW-1185">Reference proteome</keyword>
<comment type="caution">
    <text evidence="2">The sequence shown here is derived from an EMBL/GenBank/DDBJ whole genome shotgun (WGS) entry which is preliminary data.</text>
</comment>
<evidence type="ECO:0008006" key="4">
    <source>
        <dbReference type="Google" id="ProtNLM"/>
    </source>
</evidence>
<proteinExistence type="predicted"/>
<sequence length="116" mass="12241">MFSRSLKIACLAALPLLSAGAAMADSIAVLTQYPTARNEQTADDVFKAQLSGQGFQDVALNRTADRIDVRGDRNGEQIMLSYDSASGKLVEVNGKPALLADTEEQAMTGHGSAGHM</sequence>
<protein>
    <recommendedName>
        <fullName evidence="4">PepSY domain-containing protein</fullName>
    </recommendedName>
</protein>
<feature type="chain" id="PRO_5026989746" description="PepSY domain-containing protein" evidence="1">
    <location>
        <begin position="25"/>
        <end position="116"/>
    </location>
</feature>
<evidence type="ECO:0000256" key="1">
    <source>
        <dbReference type="SAM" id="SignalP"/>
    </source>
</evidence>
<evidence type="ECO:0000313" key="2">
    <source>
        <dbReference type="EMBL" id="MTH63842.1"/>
    </source>
</evidence>
<dbReference type="RefSeq" id="WP_155043712.1">
    <property type="nucleotide sequence ID" value="NZ_WMIH01000003.1"/>
</dbReference>
<organism evidence="2 3">
    <name type="scientific">Paracoccus shanxieyensis</name>
    <dbReference type="NCBI Taxonomy" id="2675752"/>
    <lineage>
        <taxon>Bacteria</taxon>
        <taxon>Pseudomonadati</taxon>
        <taxon>Pseudomonadota</taxon>
        <taxon>Alphaproteobacteria</taxon>
        <taxon>Rhodobacterales</taxon>
        <taxon>Paracoccaceae</taxon>
        <taxon>Paracoccus</taxon>
    </lineage>
</organism>